<reference evidence="6" key="3">
    <citation type="submission" date="2025-09" db="UniProtKB">
        <authorList>
            <consortium name="Ensembl"/>
        </authorList>
    </citation>
    <scope>IDENTIFICATION</scope>
    <source>
        <strain evidence="6">breed Abyssinian</strain>
    </source>
</reference>
<dbReference type="InterPro" id="IPR036179">
    <property type="entry name" value="Ig-like_dom_sf"/>
</dbReference>
<evidence type="ECO:0000259" key="5">
    <source>
        <dbReference type="PROSITE" id="PS50835"/>
    </source>
</evidence>
<protein>
    <recommendedName>
        <fullName evidence="5">Ig-like domain-containing protein</fullName>
    </recommendedName>
</protein>
<dbReference type="Ensembl" id="ENSFCTT00005064425.1">
    <property type="protein sequence ID" value="ENSFCTP00005046777.1"/>
    <property type="gene ID" value="ENSFCTG00005022513.1"/>
</dbReference>
<accession>A0ABI7ZI29</accession>
<dbReference type="Proteomes" id="UP000823872">
    <property type="component" value="Chromosome E1"/>
</dbReference>
<organism evidence="6 7">
    <name type="scientific">Felis catus</name>
    <name type="common">Cat</name>
    <name type="synonym">Felis silvestris catus</name>
    <dbReference type="NCBI Taxonomy" id="9685"/>
    <lineage>
        <taxon>Eukaryota</taxon>
        <taxon>Metazoa</taxon>
        <taxon>Chordata</taxon>
        <taxon>Craniata</taxon>
        <taxon>Vertebrata</taxon>
        <taxon>Euteleostomi</taxon>
        <taxon>Mammalia</taxon>
        <taxon>Eutheria</taxon>
        <taxon>Laurasiatheria</taxon>
        <taxon>Carnivora</taxon>
        <taxon>Feliformia</taxon>
        <taxon>Felidae</taxon>
        <taxon>Felinae</taxon>
        <taxon>Felis</taxon>
    </lineage>
</organism>
<dbReference type="Pfam" id="PF07686">
    <property type="entry name" value="V-set"/>
    <property type="match status" value="1"/>
</dbReference>
<reference evidence="6" key="2">
    <citation type="submission" date="2025-08" db="UniProtKB">
        <authorList>
            <consortium name="Ensembl"/>
        </authorList>
    </citation>
    <scope>IDENTIFICATION</scope>
    <source>
        <strain evidence="6">breed Abyssinian</strain>
    </source>
</reference>
<evidence type="ECO:0000256" key="3">
    <source>
        <dbReference type="ARBA" id="ARBA00023136"/>
    </source>
</evidence>
<comment type="subcellular location">
    <subcellularLocation>
        <location evidence="1">Membrane</location>
    </subcellularLocation>
</comment>
<proteinExistence type="predicted"/>
<sequence>MWPLVLVLLWSCLLFPGCGALVGPKEISGFEGDTVSLQCTYREELRKHKKYWCKESGFIISRCSSTVYAGDDGQERTEGRVSLQDNPQELTLKVTLRKLTLQDAGKYFCGVSKLGRDESFLVSLLVFPGNKCLSFPGWGMGAMEGKRDRWAADRCWTRFSITKGWSARITSSGRGAGWGGGGEGGSQGLGEVTPGWREPQRLFHKVTSRRSVKLCARCLSFLPRCGREIAMAGGGGRGERPTE</sequence>
<dbReference type="InterPro" id="IPR007110">
    <property type="entry name" value="Ig-like_dom"/>
</dbReference>
<keyword evidence="7" id="KW-1185">Reference proteome</keyword>
<dbReference type="PANTHER" id="PTHR11860">
    <property type="entry name" value="POLYMERIC-IMMUNOGLOBULIN RECEPTOR"/>
    <property type="match status" value="1"/>
</dbReference>
<gene>
    <name evidence="6" type="primary">CD300LG</name>
</gene>
<keyword evidence="2" id="KW-0812">Transmembrane</keyword>
<reference evidence="6 7" key="1">
    <citation type="submission" date="2021-02" db="EMBL/GenBank/DDBJ databases">
        <title>Safari Cat Assemblies.</title>
        <authorList>
            <person name="Bredemeyer K.R."/>
            <person name="Murphy W.J."/>
        </authorList>
    </citation>
    <scope>NUCLEOTIDE SEQUENCE [LARGE SCALE GENOMIC DNA]</scope>
</reference>
<feature type="signal peptide" evidence="4">
    <location>
        <begin position="1"/>
        <end position="20"/>
    </location>
</feature>
<dbReference type="Gene3D" id="2.60.40.10">
    <property type="entry name" value="Immunoglobulins"/>
    <property type="match status" value="1"/>
</dbReference>
<dbReference type="PROSITE" id="PS50835">
    <property type="entry name" value="IG_LIKE"/>
    <property type="match status" value="1"/>
</dbReference>
<dbReference type="InterPro" id="IPR003599">
    <property type="entry name" value="Ig_sub"/>
</dbReference>
<dbReference type="InterPro" id="IPR050671">
    <property type="entry name" value="CD300_family_receptors"/>
</dbReference>
<feature type="domain" description="Ig-like" evidence="5">
    <location>
        <begin position="3"/>
        <end position="123"/>
    </location>
</feature>
<dbReference type="SMART" id="SM00409">
    <property type="entry name" value="IG"/>
    <property type="match status" value="1"/>
</dbReference>
<evidence type="ECO:0000256" key="4">
    <source>
        <dbReference type="SAM" id="SignalP"/>
    </source>
</evidence>
<dbReference type="InterPro" id="IPR013783">
    <property type="entry name" value="Ig-like_fold"/>
</dbReference>
<evidence type="ECO:0000313" key="6">
    <source>
        <dbReference type="Ensembl" id="ENSFCTP00005046777.1"/>
    </source>
</evidence>
<dbReference type="InterPro" id="IPR013106">
    <property type="entry name" value="Ig_V-set"/>
</dbReference>
<evidence type="ECO:0000256" key="1">
    <source>
        <dbReference type="ARBA" id="ARBA00004370"/>
    </source>
</evidence>
<keyword evidence="3" id="KW-0472">Membrane</keyword>
<dbReference type="SUPFAM" id="SSF48726">
    <property type="entry name" value="Immunoglobulin"/>
    <property type="match status" value="1"/>
</dbReference>
<dbReference type="PANTHER" id="PTHR11860:SF62">
    <property type="entry name" value="CMRF35-LIKE MOLECULE 9"/>
    <property type="match status" value="1"/>
</dbReference>
<evidence type="ECO:0000256" key="2">
    <source>
        <dbReference type="ARBA" id="ARBA00022692"/>
    </source>
</evidence>
<keyword evidence="4" id="KW-0732">Signal</keyword>
<evidence type="ECO:0000313" key="7">
    <source>
        <dbReference type="Proteomes" id="UP000823872"/>
    </source>
</evidence>
<feature type="chain" id="PRO_5045782017" description="Ig-like domain-containing protein" evidence="4">
    <location>
        <begin position="21"/>
        <end position="243"/>
    </location>
</feature>
<dbReference type="GeneTree" id="ENSGT00940000162429"/>
<name>A0ABI7ZI29_FELCA</name>